<evidence type="ECO:0000313" key="2">
    <source>
        <dbReference type="Proteomes" id="UP001472677"/>
    </source>
</evidence>
<accession>A0ABR2FNX8</accession>
<evidence type="ECO:0000313" key="1">
    <source>
        <dbReference type="EMBL" id="KAK8583723.1"/>
    </source>
</evidence>
<protein>
    <submittedName>
        <fullName evidence="1">Uncharacterized protein</fullName>
    </submittedName>
</protein>
<dbReference type="Proteomes" id="UP001472677">
    <property type="component" value="Unassembled WGS sequence"/>
</dbReference>
<organism evidence="1 2">
    <name type="scientific">Hibiscus sabdariffa</name>
    <name type="common">roselle</name>
    <dbReference type="NCBI Taxonomy" id="183260"/>
    <lineage>
        <taxon>Eukaryota</taxon>
        <taxon>Viridiplantae</taxon>
        <taxon>Streptophyta</taxon>
        <taxon>Embryophyta</taxon>
        <taxon>Tracheophyta</taxon>
        <taxon>Spermatophyta</taxon>
        <taxon>Magnoliopsida</taxon>
        <taxon>eudicotyledons</taxon>
        <taxon>Gunneridae</taxon>
        <taxon>Pentapetalae</taxon>
        <taxon>rosids</taxon>
        <taxon>malvids</taxon>
        <taxon>Malvales</taxon>
        <taxon>Malvaceae</taxon>
        <taxon>Malvoideae</taxon>
        <taxon>Hibiscus</taxon>
    </lineage>
</organism>
<dbReference type="EMBL" id="JBBPBM010000005">
    <property type="protein sequence ID" value="KAK8583723.1"/>
    <property type="molecule type" value="Genomic_DNA"/>
</dbReference>
<proteinExistence type="predicted"/>
<gene>
    <name evidence="1" type="ORF">V6N12_067983</name>
</gene>
<comment type="caution">
    <text evidence="1">The sequence shown here is derived from an EMBL/GenBank/DDBJ whole genome shotgun (WGS) entry which is preliminary data.</text>
</comment>
<reference evidence="1 2" key="1">
    <citation type="journal article" date="2024" name="G3 (Bethesda)">
        <title>Genome assembly of Hibiscus sabdariffa L. provides insights into metabolisms of medicinal natural products.</title>
        <authorList>
            <person name="Kim T."/>
        </authorList>
    </citation>
    <scope>NUCLEOTIDE SEQUENCE [LARGE SCALE GENOMIC DNA]</scope>
    <source>
        <strain evidence="1">TK-2024</strain>
        <tissue evidence="1">Old leaves</tissue>
    </source>
</reference>
<name>A0ABR2FNX8_9ROSI</name>
<sequence>MCRTLNCKCHSLGFDLTRMLWVLFRPGYYGFCEDGDIHTTEGVCRCFVLVAIEQGLIIQLLLGLVAHSHCCGDDALYTTEGVFDSDDSISAEAGVQPHLSH</sequence>
<keyword evidence="2" id="KW-1185">Reference proteome</keyword>